<dbReference type="AlphaFoldDB" id="A0A0C2HK11"/>
<dbReference type="EMBL" id="JABEVU030000001">
    <property type="protein sequence ID" value="MDB0581193.1"/>
    <property type="molecule type" value="Genomic_DNA"/>
</dbReference>
<protein>
    <submittedName>
        <fullName evidence="8">Tyrosine-type recombinase/integrase</fullName>
    </submittedName>
</protein>
<evidence type="ECO:0000313" key="7">
    <source>
        <dbReference type="EMBL" id="KIH69906.1"/>
    </source>
</evidence>
<dbReference type="PANTHER" id="PTHR30349:SF64">
    <property type="entry name" value="PROPHAGE INTEGRASE INTD-RELATED"/>
    <property type="match status" value="1"/>
</dbReference>
<dbReference type="Gene3D" id="1.10.443.10">
    <property type="entry name" value="Intergrase catalytic core"/>
    <property type="match status" value="1"/>
</dbReference>
<evidence type="ECO:0000259" key="5">
    <source>
        <dbReference type="PROSITE" id="PS51898"/>
    </source>
</evidence>
<dbReference type="Pfam" id="PF00589">
    <property type="entry name" value="Phage_integrase"/>
    <property type="match status" value="1"/>
</dbReference>
<dbReference type="CDD" id="cd01189">
    <property type="entry name" value="INT_ICEBs1_C_like"/>
    <property type="match status" value="1"/>
</dbReference>
<sequence>MKPVKQPNGKYKYNFMYQGKRYRKQGIATKKEAEAMIRRIVNDVAHGVEVDSNVLLADYFEQWYTVNKENIVSDKSLKRFGSTLKKIKAYFPDNFRLKDLDRRQYQEFLNHYAEGLTKDSVRKIHNPIHACMEDAAYHGLIRKNPAWKATIHGAIPAKQEKDKYIELDEYVAFKQRLMGNHTKSALLLFILHCTGARFSEINKLRRDNFNVNDNTVHLEGTKTENADRLISIAPSEMAYIMNVLDKWEIGDTEHFLDISYNAAEKVFKHIRDDMSISENKTMYVLRHTHCSYLLANDVSINYIKERLGHANIRITMEYYGHLLKDRYEKDDRMATELMEAILQ</sequence>
<dbReference type="GO" id="GO:0006310">
    <property type="term" value="P:DNA recombination"/>
    <property type="evidence" value="ECO:0007669"/>
    <property type="project" value="UniProtKB-KW"/>
</dbReference>
<dbReference type="Pfam" id="PF13102">
    <property type="entry name" value="Phage_int_SAM_5"/>
    <property type="match status" value="1"/>
</dbReference>
<evidence type="ECO:0000256" key="4">
    <source>
        <dbReference type="PROSITE-ProRule" id="PRU01248"/>
    </source>
</evidence>
<dbReference type="PROSITE" id="PS51900">
    <property type="entry name" value="CB"/>
    <property type="match status" value="1"/>
</dbReference>
<dbReference type="GeneID" id="77845952"/>
<keyword evidence="10" id="KW-1185">Reference proteome</keyword>
<dbReference type="InterPro" id="IPR010998">
    <property type="entry name" value="Integrase_recombinase_N"/>
</dbReference>
<dbReference type="PROSITE" id="PS51898">
    <property type="entry name" value="TYR_RECOMBINASE"/>
    <property type="match status" value="1"/>
</dbReference>
<reference evidence="7 9" key="1">
    <citation type="submission" date="2015-01" db="EMBL/GenBank/DDBJ databases">
        <title>Genome sequences of high lactate-tolerant strain Salinicoccus roseus W12 with industrial interest.</title>
        <authorList>
            <person name="Wang H."/>
            <person name="Yu B."/>
        </authorList>
    </citation>
    <scope>NUCLEOTIDE SEQUENCE [LARGE SCALE GENOMIC DNA]</scope>
    <source>
        <strain evidence="7 9">W12</strain>
    </source>
</reference>
<feature type="domain" description="Core-binding (CB)" evidence="6">
    <location>
        <begin position="51"/>
        <end position="136"/>
    </location>
</feature>
<proteinExistence type="inferred from homology"/>
<keyword evidence="2 4" id="KW-0238">DNA-binding</keyword>
<dbReference type="InterPro" id="IPR013762">
    <property type="entry name" value="Integrase-like_cat_sf"/>
</dbReference>
<evidence type="ECO:0000313" key="9">
    <source>
        <dbReference type="Proteomes" id="UP000031546"/>
    </source>
</evidence>
<dbReference type="InterPro" id="IPR044068">
    <property type="entry name" value="CB"/>
</dbReference>
<dbReference type="EMBL" id="JXII01000009">
    <property type="protein sequence ID" value="KIH69906.1"/>
    <property type="molecule type" value="Genomic_DNA"/>
</dbReference>
<dbReference type="Proteomes" id="UP000031546">
    <property type="component" value="Unassembled WGS sequence"/>
</dbReference>
<evidence type="ECO:0000259" key="6">
    <source>
        <dbReference type="PROSITE" id="PS51900"/>
    </source>
</evidence>
<evidence type="ECO:0000256" key="2">
    <source>
        <dbReference type="ARBA" id="ARBA00023125"/>
    </source>
</evidence>
<dbReference type="Gene3D" id="1.10.150.130">
    <property type="match status" value="1"/>
</dbReference>
<dbReference type="STRING" id="45670.SN16_10330"/>
<feature type="domain" description="Tyr recombinase" evidence="5">
    <location>
        <begin position="160"/>
        <end position="332"/>
    </location>
</feature>
<dbReference type="SUPFAM" id="SSF56349">
    <property type="entry name" value="DNA breaking-rejoining enzymes"/>
    <property type="match status" value="1"/>
</dbReference>
<dbReference type="InterPro" id="IPR011010">
    <property type="entry name" value="DNA_brk_join_enz"/>
</dbReference>
<evidence type="ECO:0000313" key="8">
    <source>
        <dbReference type="EMBL" id="MDB0581193.1"/>
    </source>
</evidence>
<dbReference type="OrthoDB" id="9803188at2"/>
<evidence type="ECO:0000313" key="10">
    <source>
        <dbReference type="Proteomes" id="UP000527860"/>
    </source>
</evidence>
<organism evidence="7 9">
    <name type="scientific">Salinicoccus roseus</name>
    <dbReference type="NCBI Taxonomy" id="45670"/>
    <lineage>
        <taxon>Bacteria</taxon>
        <taxon>Bacillati</taxon>
        <taxon>Bacillota</taxon>
        <taxon>Bacilli</taxon>
        <taxon>Bacillales</taxon>
        <taxon>Staphylococcaceae</taxon>
        <taxon>Salinicoccus</taxon>
    </lineage>
</organism>
<dbReference type="GO" id="GO:0015074">
    <property type="term" value="P:DNA integration"/>
    <property type="evidence" value="ECO:0007669"/>
    <property type="project" value="InterPro"/>
</dbReference>
<dbReference type="Proteomes" id="UP000527860">
    <property type="component" value="Unassembled WGS sequence"/>
</dbReference>
<evidence type="ECO:0000256" key="3">
    <source>
        <dbReference type="ARBA" id="ARBA00023172"/>
    </source>
</evidence>
<gene>
    <name evidence="8" type="ORF">F7P68_0011740</name>
    <name evidence="7" type="ORF">SN16_10330</name>
</gene>
<name>A0A0C2HK11_9STAP</name>
<comment type="similarity">
    <text evidence="1">Belongs to the 'phage' integrase family.</text>
</comment>
<keyword evidence="3" id="KW-0233">DNA recombination</keyword>
<dbReference type="GO" id="GO:0003677">
    <property type="term" value="F:DNA binding"/>
    <property type="evidence" value="ECO:0007669"/>
    <property type="project" value="UniProtKB-UniRule"/>
</dbReference>
<comment type="caution">
    <text evidence="7">The sequence shown here is derived from an EMBL/GenBank/DDBJ whole genome shotgun (WGS) entry which is preliminary data.</text>
</comment>
<dbReference type="InterPro" id="IPR050090">
    <property type="entry name" value="Tyrosine_recombinase_XerCD"/>
</dbReference>
<dbReference type="RefSeq" id="WP_040106547.1">
    <property type="nucleotide sequence ID" value="NZ_JABEVU030000001.1"/>
</dbReference>
<reference evidence="8" key="2">
    <citation type="submission" date="2020-04" db="EMBL/GenBank/DDBJ databases">
        <authorList>
            <person name="Tanveer F."/>
            <person name="Xie Y."/>
            <person name="Shinwari Z.K."/>
        </authorList>
    </citation>
    <scope>NUCLEOTIDE SEQUENCE</scope>
    <source>
        <strain evidence="8">MOSEL-ME25</strain>
    </source>
</reference>
<accession>A0A0C2HK11</accession>
<dbReference type="InterPro" id="IPR002104">
    <property type="entry name" value="Integrase_catalytic"/>
</dbReference>
<evidence type="ECO:0000256" key="1">
    <source>
        <dbReference type="ARBA" id="ARBA00008857"/>
    </source>
</evidence>
<dbReference type="PANTHER" id="PTHR30349">
    <property type="entry name" value="PHAGE INTEGRASE-RELATED"/>
    <property type="match status" value="1"/>
</dbReference>
<reference evidence="8" key="3">
    <citation type="submission" date="2022-12" db="EMBL/GenBank/DDBJ databases">
        <title>Genome analysis and biological profiling of marine Salinicoccus roseus MOSEL-ME25.</title>
        <authorList>
            <person name="Mirza F.T."/>
            <person name="Xie Y."/>
            <person name="Shinwari Z.K."/>
        </authorList>
    </citation>
    <scope>NUCLEOTIDE SEQUENCE</scope>
    <source>
        <strain evidence="8">MOSEL-ME25</strain>
    </source>
</reference>
<dbReference type="InterPro" id="IPR025269">
    <property type="entry name" value="SAM-like_dom"/>
</dbReference>